<proteinExistence type="predicted"/>
<evidence type="ECO:0000313" key="2">
    <source>
        <dbReference type="Proteomes" id="UP000184036"/>
    </source>
</evidence>
<keyword evidence="2" id="KW-1185">Reference proteome</keyword>
<organism evidence="1 2">
    <name type="scientific">Flavobacterium segetis</name>
    <dbReference type="NCBI Taxonomy" id="271157"/>
    <lineage>
        <taxon>Bacteria</taxon>
        <taxon>Pseudomonadati</taxon>
        <taxon>Bacteroidota</taxon>
        <taxon>Flavobacteriia</taxon>
        <taxon>Flavobacteriales</taxon>
        <taxon>Flavobacteriaceae</taxon>
        <taxon>Flavobacterium</taxon>
    </lineage>
</organism>
<evidence type="ECO:0000313" key="1">
    <source>
        <dbReference type="EMBL" id="SHG09440.1"/>
    </source>
</evidence>
<dbReference type="RefSeq" id="WP_159430934.1">
    <property type="nucleotide sequence ID" value="NZ_FQWE01000004.1"/>
</dbReference>
<name>A0A1M5H0F1_9FLAO</name>
<accession>A0A1M5H0F1</accession>
<dbReference type="EMBL" id="FQWE01000004">
    <property type="protein sequence ID" value="SHG09440.1"/>
    <property type="molecule type" value="Genomic_DNA"/>
</dbReference>
<dbReference type="OrthoDB" id="834313at2"/>
<reference evidence="2" key="1">
    <citation type="submission" date="2016-11" db="EMBL/GenBank/DDBJ databases">
        <authorList>
            <person name="Varghese N."/>
            <person name="Submissions S."/>
        </authorList>
    </citation>
    <scope>NUCLEOTIDE SEQUENCE [LARGE SCALE GENOMIC DNA]</scope>
    <source>
        <strain evidence="2">DSM 19741</strain>
    </source>
</reference>
<dbReference type="Proteomes" id="UP000184036">
    <property type="component" value="Unassembled WGS sequence"/>
</dbReference>
<gene>
    <name evidence="1" type="ORF">SAMN05444396_104282</name>
</gene>
<sequence>MTVTRDGICSIDALERTTHSNLDQATKIKSIQINNVDLLMNETYF</sequence>
<protein>
    <submittedName>
        <fullName evidence="1">Uncharacterized protein</fullName>
    </submittedName>
</protein>
<dbReference type="STRING" id="271157.SAMN05444396_104282"/>
<dbReference type="AlphaFoldDB" id="A0A1M5H0F1"/>